<protein>
    <submittedName>
        <fullName evidence="2">Uncharacterized protein</fullName>
    </submittedName>
</protein>
<accession>A0ABR8QBY2</accession>
<evidence type="ECO:0000313" key="3">
    <source>
        <dbReference type="Proteomes" id="UP000604241"/>
    </source>
</evidence>
<evidence type="ECO:0000313" key="2">
    <source>
        <dbReference type="EMBL" id="MBD7917931.1"/>
    </source>
</evidence>
<dbReference type="EMBL" id="JACSQV010000004">
    <property type="protein sequence ID" value="MBD7917931.1"/>
    <property type="molecule type" value="Genomic_DNA"/>
</dbReference>
<organism evidence="2 3">
    <name type="scientific">Cellulomonas avistercoris</name>
    <dbReference type="NCBI Taxonomy" id="2762242"/>
    <lineage>
        <taxon>Bacteria</taxon>
        <taxon>Bacillati</taxon>
        <taxon>Actinomycetota</taxon>
        <taxon>Actinomycetes</taxon>
        <taxon>Micrococcales</taxon>
        <taxon>Cellulomonadaceae</taxon>
        <taxon>Cellulomonas</taxon>
    </lineage>
</organism>
<dbReference type="RefSeq" id="WP_191781605.1">
    <property type="nucleotide sequence ID" value="NZ_JACSQV010000004.1"/>
</dbReference>
<keyword evidence="3" id="KW-1185">Reference proteome</keyword>
<dbReference type="Proteomes" id="UP000604241">
    <property type="component" value="Unassembled WGS sequence"/>
</dbReference>
<gene>
    <name evidence="2" type="ORF">H9657_06525</name>
</gene>
<dbReference type="PROSITE" id="PS51257">
    <property type="entry name" value="PROKAR_LIPOPROTEIN"/>
    <property type="match status" value="1"/>
</dbReference>
<reference evidence="2 3" key="1">
    <citation type="submission" date="2020-08" db="EMBL/GenBank/DDBJ databases">
        <title>A Genomic Blueprint of the Chicken Gut Microbiome.</title>
        <authorList>
            <person name="Gilroy R."/>
            <person name="Ravi A."/>
            <person name="Getino M."/>
            <person name="Pursley I."/>
            <person name="Horton D.L."/>
            <person name="Alikhan N.-F."/>
            <person name="Baker D."/>
            <person name="Gharbi K."/>
            <person name="Hall N."/>
            <person name="Watson M."/>
            <person name="Adriaenssens E.M."/>
            <person name="Foster-Nyarko E."/>
            <person name="Jarju S."/>
            <person name="Secka A."/>
            <person name="Antonio M."/>
            <person name="Oren A."/>
            <person name="Chaudhuri R."/>
            <person name="La Ragione R.M."/>
            <person name="Hildebrand F."/>
            <person name="Pallen M.J."/>
        </authorList>
    </citation>
    <scope>NUCLEOTIDE SEQUENCE [LARGE SCALE GENOMIC DNA]</scope>
    <source>
        <strain evidence="2 3">Sa3CUA2</strain>
    </source>
</reference>
<feature type="region of interest" description="Disordered" evidence="1">
    <location>
        <begin position="37"/>
        <end position="58"/>
    </location>
</feature>
<evidence type="ECO:0000256" key="1">
    <source>
        <dbReference type="SAM" id="MobiDB-lite"/>
    </source>
</evidence>
<proteinExistence type="predicted"/>
<comment type="caution">
    <text evidence="2">The sequence shown here is derived from an EMBL/GenBank/DDBJ whole genome shotgun (WGS) entry which is preliminary data.</text>
</comment>
<name>A0ABR8QBY2_9CELL</name>
<sequence>MAGDRRASGVGGPVVGLVVVGVLALAACGVGDASPATVGPTAESGVENPSAPSRGPLPASVTFDVEVAQARSDRVARLVELQVRNTGPVDVSITRARLTSAFVSGETAAGRDVDAGSMRRVRVPLGATACGPAAGDDPEARVELDVTTADGRTGTVTVTPTDETDDLRRIHGEDCAAVAAAAGLRVTVADGLAVRDVDGAPVADVTLLVEPVPGGPRVRIVSVQSTTLLRPLGSTGQWVVDVDSAAPPVDGRLVLSTVPARCDLHAIAEDKRGTVLGVRTVVDDVEQPLFYVAASDALRGALYDYVRTACGLATDARTG</sequence>